<dbReference type="GO" id="GO:0016758">
    <property type="term" value="F:hexosyltransferase activity"/>
    <property type="evidence" value="ECO:0007669"/>
    <property type="project" value="InterPro"/>
</dbReference>
<dbReference type="Gene3D" id="3.40.50.2000">
    <property type="entry name" value="Glycogen Phosphorylase B"/>
    <property type="match status" value="2"/>
</dbReference>
<dbReference type="GO" id="GO:0008194">
    <property type="term" value="F:UDP-glycosyltransferase activity"/>
    <property type="evidence" value="ECO:0007669"/>
    <property type="project" value="InterPro"/>
</dbReference>
<protein>
    <submittedName>
        <fullName evidence="4">Macrolide-inactivating glycosyltransferase</fullName>
    </submittedName>
</protein>
<dbReference type="PROSITE" id="PS00375">
    <property type="entry name" value="UDPGT"/>
    <property type="match status" value="1"/>
</dbReference>
<feature type="domain" description="Erythromycin biosynthesis protein CIII-like C-terminal" evidence="3">
    <location>
        <begin position="275"/>
        <end position="384"/>
    </location>
</feature>
<evidence type="ECO:0000256" key="1">
    <source>
        <dbReference type="ARBA" id="ARBA00009995"/>
    </source>
</evidence>
<evidence type="ECO:0000259" key="3">
    <source>
        <dbReference type="Pfam" id="PF06722"/>
    </source>
</evidence>
<dbReference type="SUPFAM" id="SSF53756">
    <property type="entry name" value="UDP-Glycosyltransferase/glycogen phosphorylase"/>
    <property type="match status" value="1"/>
</dbReference>
<dbReference type="NCBIfam" id="NF033129">
    <property type="entry name" value="macro_glyco_Mgt"/>
    <property type="match status" value="1"/>
</dbReference>
<dbReference type="KEGG" id="sgm:GCM10017557_17350"/>
<dbReference type="InterPro" id="IPR050426">
    <property type="entry name" value="Glycosyltransferase_28"/>
</dbReference>
<keyword evidence="2" id="KW-0808">Transferase</keyword>
<dbReference type="EMBL" id="AP023440">
    <property type="protein sequence ID" value="BCL26876.1"/>
    <property type="molecule type" value="Genomic_DNA"/>
</dbReference>
<evidence type="ECO:0000313" key="4">
    <source>
        <dbReference type="EMBL" id="BCL26876.1"/>
    </source>
</evidence>
<dbReference type="InterPro" id="IPR002213">
    <property type="entry name" value="UDP_glucos_trans"/>
</dbReference>
<dbReference type="GO" id="GO:0017000">
    <property type="term" value="P:antibiotic biosynthetic process"/>
    <property type="evidence" value="ECO:0007669"/>
    <property type="project" value="UniProtKB-ARBA"/>
</dbReference>
<dbReference type="Proteomes" id="UP000516444">
    <property type="component" value="Chromosome"/>
</dbReference>
<dbReference type="NCBIfam" id="TIGR01426">
    <property type="entry name" value="MGT"/>
    <property type="match status" value="1"/>
</dbReference>
<dbReference type="Pfam" id="PF06722">
    <property type="entry name" value="EryCIII-like_C"/>
    <property type="match status" value="1"/>
</dbReference>
<keyword evidence="5" id="KW-1185">Reference proteome</keyword>
<sequence>MTTSRPAHIAMFSIAAHGHVNPSLEVIRELVARGHRVTYAIPPVFAGKVAETGAEPKLWQSTLPSPDDDPEAWGSTLLDNVEPFLDDAVQALPQLIEAYEGDEPDLVLHDITSYPARVLAHRWGVPAVSLSPNLVAWEGYEEEVAEPMWAEPKQTERGRAYYARFQAWLDENGVAQHPDPFAGRPARSLVLIPKALQPNADRVDESVYSFVGACQGDRAAQGEWRRPDGAERVVLVSLGSSFTKQPAFYRECVRAFGDLPGWHLVLQIGKHVDPAELGEIPANVEVRDWVPQLAILKEADAFVTHAGAGGSQEGMATATPMVCVPQAVDQFGNADVLQSLGVARHLPMEDVTAGTLRDAVLAIADDPEVARKLKKIQAEMVAEGGTSRAADLIEAEISEVRDRA</sequence>
<dbReference type="InterPro" id="IPR010610">
    <property type="entry name" value="EryCIII-like_C"/>
</dbReference>
<accession>A0A7G1NZA5</accession>
<comment type="similarity">
    <text evidence="1">Belongs to the UDP-glycosyltransferase family.</text>
</comment>
<evidence type="ECO:0000313" key="5">
    <source>
        <dbReference type="Proteomes" id="UP000516444"/>
    </source>
</evidence>
<evidence type="ECO:0000256" key="2">
    <source>
        <dbReference type="ARBA" id="ARBA00022679"/>
    </source>
</evidence>
<dbReference type="InterPro" id="IPR006326">
    <property type="entry name" value="UDPGT_MGT-like"/>
</dbReference>
<reference evidence="4 5" key="1">
    <citation type="journal article" date="2014" name="Int. J. Syst. Evol. Microbiol.">
        <title>Complete genome sequence of Corynebacterium casei LMG S-19264T (=DSM 44701T), isolated from a smear-ripened cheese.</title>
        <authorList>
            <consortium name="US DOE Joint Genome Institute (JGI-PGF)"/>
            <person name="Walter F."/>
            <person name="Albersmeier A."/>
            <person name="Kalinowski J."/>
            <person name="Ruckert C."/>
        </authorList>
    </citation>
    <scope>NUCLEOTIDE SEQUENCE [LARGE SCALE GENOMIC DNA]</scope>
    <source>
        <strain evidence="4 5">JCM 4677</strain>
    </source>
</reference>
<dbReference type="CDD" id="cd03784">
    <property type="entry name" value="GT1_Gtf-like"/>
    <property type="match status" value="1"/>
</dbReference>
<dbReference type="FunFam" id="3.40.50.2000:FF:000072">
    <property type="entry name" value="Glycosyl transferase"/>
    <property type="match status" value="1"/>
</dbReference>
<dbReference type="PANTHER" id="PTHR48050:SF13">
    <property type="entry name" value="STEROL 3-BETA-GLUCOSYLTRANSFERASE UGT80A2"/>
    <property type="match status" value="1"/>
</dbReference>
<proteinExistence type="inferred from homology"/>
<gene>
    <name evidence="4" type="ORF">GCM10017557_17350</name>
</gene>
<organism evidence="4 5">
    <name type="scientific">Streptomyces aurantiacus</name>
    <dbReference type="NCBI Taxonomy" id="47760"/>
    <lineage>
        <taxon>Bacteria</taxon>
        <taxon>Bacillati</taxon>
        <taxon>Actinomycetota</taxon>
        <taxon>Actinomycetes</taxon>
        <taxon>Kitasatosporales</taxon>
        <taxon>Streptomycetaceae</taxon>
        <taxon>Streptomyces</taxon>
        <taxon>Streptomyces aurantiacus group</taxon>
    </lineage>
</organism>
<dbReference type="InterPro" id="IPR035595">
    <property type="entry name" value="UDP_glycos_trans_CS"/>
</dbReference>
<name>A0A7G1NZA5_9ACTN</name>
<dbReference type="AlphaFoldDB" id="A0A7G1NZA5"/>
<dbReference type="PANTHER" id="PTHR48050">
    <property type="entry name" value="STEROL 3-BETA-GLUCOSYLTRANSFERASE"/>
    <property type="match status" value="1"/>
</dbReference>